<keyword evidence="2" id="KW-1185">Reference proteome</keyword>
<evidence type="ECO:0000313" key="1">
    <source>
        <dbReference type="EMBL" id="BBY80085.1"/>
    </source>
</evidence>
<dbReference type="EMBL" id="AP022599">
    <property type="protein sequence ID" value="BBY80085.1"/>
    <property type="molecule type" value="Genomic_DNA"/>
</dbReference>
<sequence>MKFSEVERLVKGIPFIDRVNAEALYSFIIGQNLKDCLELGFAHGVASCFMAAALDELGGGRLVSVDIESAREWQKPSIEELLQRVGLPQYVEIHRERTGYNWYLQKLIAQRSENDLNICEPIFDLCIIDGPKNWTIDSSAFFLVDKLLKPGGWIIFDDYYWSYASADRTRDATDGIVHRDLSDSERTTPHIRQIFNLLVMQHPDYSNFRIQEDSGWAWAQKTDAPLSTKRVSYELSYSSRDYLSRALHKARLALTRQRAG</sequence>
<organism evidence="1 2">
    <name type="scientific">Mycolicibacterium pulveris</name>
    <name type="common">Mycobacterium pulveris</name>
    <dbReference type="NCBI Taxonomy" id="36813"/>
    <lineage>
        <taxon>Bacteria</taxon>
        <taxon>Bacillati</taxon>
        <taxon>Actinomycetota</taxon>
        <taxon>Actinomycetes</taxon>
        <taxon>Mycobacteriales</taxon>
        <taxon>Mycobacteriaceae</taxon>
        <taxon>Mycolicibacterium</taxon>
    </lineage>
</organism>
<dbReference type="AlphaFoldDB" id="A0A7I7UFQ9"/>
<protein>
    <recommendedName>
        <fullName evidence="3">O-methyltransferase</fullName>
    </recommendedName>
</protein>
<proteinExistence type="predicted"/>
<dbReference type="InterPro" id="IPR029063">
    <property type="entry name" value="SAM-dependent_MTases_sf"/>
</dbReference>
<accession>A0A7I7UFQ9</accession>
<dbReference type="Proteomes" id="UP000467252">
    <property type="component" value="Chromosome"/>
</dbReference>
<dbReference type="Pfam" id="PF13578">
    <property type="entry name" value="Methyltransf_24"/>
    <property type="match status" value="1"/>
</dbReference>
<evidence type="ECO:0008006" key="3">
    <source>
        <dbReference type="Google" id="ProtNLM"/>
    </source>
</evidence>
<dbReference type="SUPFAM" id="SSF53335">
    <property type="entry name" value="S-adenosyl-L-methionine-dependent methyltransferases"/>
    <property type="match status" value="1"/>
</dbReference>
<dbReference type="RefSeq" id="WP_163898188.1">
    <property type="nucleotide sequence ID" value="NZ_AP022599.1"/>
</dbReference>
<name>A0A7I7UFQ9_MYCPV</name>
<gene>
    <name evidence="1" type="ORF">MPUL_12430</name>
</gene>
<dbReference type="Gene3D" id="3.40.50.150">
    <property type="entry name" value="Vaccinia Virus protein VP39"/>
    <property type="match status" value="1"/>
</dbReference>
<reference evidence="1 2" key="1">
    <citation type="journal article" date="2019" name="Emerg. Microbes Infect.">
        <title>Comprehensive subspecies identification of 175 nontuberculous mycobacteria species based on 7547 genomic profiles.</title>
        <authorList>
            <person name="Matsumoto Y."/>
            <person name="Kinjo T."/>
            <person name="Motooka D."/>
            <person name="Nabeya D."/>
            <person name="Jung N."/>
            <person name="Uechi K."/>
            <person name="Horii T."/>
            <person name="Iida T."/>
            <person name="Fujita J."/>
            <person name="Nakamura S."/>
        </authorList>
    </citation>
    <scope>NUCLEOTIDE SEQUENCE [LARGE SCALE GENOMIC DNA]</scope>
    <source>
        <strain evidence="1 2">JCM 6370</strain>
    </source>
</reference>
<evidence type="ECO:0000313" key="2">
    <source>
        <dbReference type="Proteomes" id="UP000467252"/>
    </source>
</evidence>